<evidence type="ECO:0000256" key="8">
    <source>
        <dbReference type="ARBA" id="ARBA00033183"/>
    </source>
</evidence>
<evidence type="ECO:0000256" key="3">
    <source>
        <dbReference type="ARBA" id="ARBA00022722"/>
    </source>
</evidence>
<keyword evidence="4" id="KW-0255">Endonuclease</keyword>
<feature type="domain" description="CRISPR type III-associated protein" evidence="9">
    <location>
        <begin position="15"/>
        <end position="195"/>
    </location>
</feature>
<dbReference type="Proteomes" id="UP000219259">
    <property type="component" value="Unassembled WGS sequence"/>
</dbReference>
<comment type="caution">
    <text evidence="10">The sequence shown here is derived from an EMBL/GenBank/DDBJ whole genome shotgun (WGS) entry which is preliminary data.</text>
</comment>
<dbReference type="PANTHER" id="PTHR35579">
    <property type="entry name" value="CRISPR SYSTEM CMS ENDORIBONUCLEASE CSM3"/>
    <property type="match status" value="1"/>
</dbReference>
<keyword evidence="3" id="KW-0540">Nuclease</keyword>
<dbReference type="NCBIfam" id="TIGR02582">
    <property type="entry name" value="cas7_TM1809"/>
    <property type="match status" value="1"/>
</dbReference>
<dbReference type="EMBL" id="NSLJ01000008">
    <property type="protein sequence ID" value="PDP44251.1"/>
    <property type="molecule type" value="Genomic_DNA"/>
</dbReference>
<dbReference type="InterPro" id="IPR013412">
    <property type="entry name" value="CRISPR-assoc_RAMP_Csm3"/>
</dbReference>
<dbReference type="AlphaFoldDB" id="A0A2A6E9D1"/>
<sequence length="233" mass="25501">MNTMTLKGKIKITGTIKTLSGLHIGGAQTSLEVGSVDNAVIKTKTGEPYIPGSSLKGKLRNMLARAAGSENVANDIELEKEGGDIKYIAKLFGTPENREQDSGAEALLKIQDCFIVNNTGLEVKMENSIQRLSGEANPRPIERSVAGSVFSLNMTLDVYDETMIEPYFKELALAIKLLELDHLGGGGSRGNGKVKFHIEKVTYYKLLALKLDKNDREYSGSFKEFIQTVNDEL</sequence>
<proteinExistence type="inferred from homology"/>
<dbReference type="InterPro" id="IPR052216">
    <property type="entry name" value="CRISPR_Csm3_endoribonuclease"/>
</dbReference>
<name>A0A2A6E9D1_TANFO</name>
<keyword evidence="6" id="KW-0694">RNA-binding</keyword>
<keyword evidence="7" id="KW-0051">Antiviral defense</keyword>
<dbReference type="InterPro" id="IPR005537">
    <property type="entry name" value="RAMP_III_fam"/>
</dbReference>
<accession>A0A2A6E9D1</accession>
<keyword evidence="5" id="KW-0378">Hydrolase</keyword>
<dbReference type="GO" id="GO:0016787">
    <property type="term" value="F:hydrolase activity"/>
    <property type="evidence" value="ECO:0007669"/>
    <property type="project" value="UniProtKB-KW"/>
</dbReference>
<dbReference type="GO" id="GO:0003723">
    <property type="term" value="F:RNA binding"/>
    <property type="evidence" value="ECO:0007669"/>
    <property type="project" value="UniProtKB-KW"/>
</dbReference>
<gene>
    <name evidence="10" type="primary">csm3</name>
    <name evidence="10" type="ORF">CLI86_04165</name>
</gene>
<evidence type="ECO:0000256" key="6">
    <source>
        <dbReference type="ARBA" id="ARBA00022884"/>
    </source>
</evidence>
<dbReference type="Pfam" id="PF03787">
    <property type="entry name" value="RAMPs"/>
    <property type="match status" value="1"/>
</dbReference>
<evidence type="ECO:0000256" key="2">
    <source>
        <dbReference type="ARBA" id="ARBA00022150"/>
    </source>
</evidence>
<evidence type="ECO:0000256" key="5">
    <source>
        <dbReference type="ARBA" id="ARBA00022801"/>
    </source>
</evidence>
<organism evidence="10 11">
    <name type="scientific">Tannerella forsythia</name>
    <name type="common">Bacteroides forsythus</name>
    <dbReference type="NCBI Taxonomy" id="28112"/>
    <lineage>
        <taxon>Bacteria</taxon>
        <taxon>Pseudomonadati</taxon>
        <taxon>Bacteroidota</taxon>
        <taxon>Bacteroidia</taxon>
        <taxon>Bacteroidales</taxon>
        <taxon>Tannerellaceae</taxon>
        <taxon>Tannerella</taxon>
    </lineage>
</organism>
<evidence type="ECO:0000259" key="9">
    <source>
        <dbReference type="Pfam" id="PF03787"/>
    </source>
</evidence>
<dbReference type="GO" id="GO:0004519">
    <property type="term" value="F:endonuclease activity"/>
    <property type="evidence" value="ECO:0007669"/>
    <property type="project" value="UniProtKB-KW"/>
</dbReference>
<dbReference type="PANTHER" id="PTHR35579:SF3">
    <property type="entry name" value="CRISPR SYSTEM CMS ENDORIBONUCLEASE CSM3"/>
    <property type="match status" value="1"/>
</dbReference>
<evidence type="ECO:0000313" key="10">
    <source>
        <dbReference type="EMBL" id="PDP44251.1"/>
    </source>
</evidence>
<comment type="similarity">
    <text evidence="1">Belongs to the CRISPR-associated Csm3 family.</text>
</comment>
<protein>
    <recommendedName>
        <fullName evidence="2">CRISPR system Cms endoribonuclease Csm3</fullName>
    </recommendedName>
    <alternativeName>
        <fullName evidence="8">CRISPR type III A-associated RAMP protein Csm3</fullName>
    </alternativeName>
</protein>
<reference evidence="10 11" key="1">
    <citation type="submission" date="2017-09" db="EMBL/GenBank/DDBJ databases">
        <title>Phase variable restriction modification systems are present in the genome sequences of periodontal pathogens Prevotella intermedia, Tannerella forsythia and Porphyromonas gingivalis.</title>
        <authorList>
            <person name="Haigh R.D."/>
            <person name="Crawford L."/>
            <person name="Ralph J."/>
            <person name="Wanford J."/>
            <person name="Vartoukian S.R."/>
            <person name="Hijazib K."/>
            <person name="Wade W."/>
            <person name="Oggioni M.R."/>
        </authorList>
    </citation>
    <scope>NUCLEOTIDE SEQUENCE [LARGE SCALE GENOMIC DNA]</scope>
    <source>
        <strain evidence="10 11">WW11663</strain>
    </source>
</reference>
<dbReference type="GO" id="GO:0051607">
    <property type="term" value="P:defense response to virus"/>
    <property type="evidence" value="ECO:0007669"/>
    <property type="project" value="UniProtKB-KW"/>
</dbReference>
<evidence type="ECO:0000256" key="4">
    <source>
        <dbReference type="ARBA" id="ARBA00022759"/>
    </source>
</evidence>
<evidence type="ECO:0000256" key="1">
    <source>
        <dbReference type="ARBA" id="ARBA00006342"/>
    </source>
</evidence>
<evidence type="ECO:0000313" key="11">
    <source>
        <dbReference type="Proteomes" id="UP000219259"/>
    </source>
</evidence>
<evidence type="ECO:0000256" key="7">
    <source>
        <dbReference type="ARBA" id="ARBA00023118"/>
    </source>
</evidence>